<dbReference type="GO" id="GO:0008234">
    <property type="term" value="F:cysteine-type peptidase activity"/>
    <property type="evidence" value="ECO:0007669"/>
    <property type="project" value="InterPro"/>
</dbReference>
<dbReference type="AlphaFoldDB" id="A0A821QUY1"/>
<dbReference type="CDD" id="cd02619">
    <property type="entry name" value="Peptidase_C1"/>
    <property type="match status" value="1"/>
</dbReference>
<proteinExistence type="inferred from homology"/>
<dbReference type="EMBL" id="CAJOBR010005907">
    <property type="protein sequence ID" value="CAF4831512.1"/>
    <property type="molecule type" value="Genomic_DNA"/>
</dbReference>
<evidence type="ECO:0000313" key="4">
    <source>
        <dbReference type="Proteomes" id="UP000663848"/>
    </source>
</evidence>
<dbReference type="InterPro" id="IPR000668">
    <property type="entry name" value="Peptidase_C1A_C"/>
</dbReference>
<organism evidence="3 4">
    <name type="scientific">Rotaria socialis</name>
    <dbReference type="NCBI Taxonomy" id="392032"/>
    <lineage>
        <taxon>Eukaryota</taxon>
        <taxon>Metazoa</taxon>
        <taxon>Spiralia</taxon>
        <taxon>Gnathifera</taxon>
        <taxon>Rotifera</taxon>
        <taxon>Eurotatoria</taxon>
        <taxon>Bdelloidea</taxon>
        <taxon>Philodinida</taxon>
        <taxon>Philodinidae</taxon>
        <taxon>Rotaria</taxon>
    </lineage>
</organism>
<name>A0A821QUY1_9BILA</name>
<dbReference type="SMART" id="SM00645">
    <property type="entry name" value="Pept_C1"/>
    <property type="match status" value="1"/>
</dbReference>
<evidence type="ECO:0000259" key="2">
    <source>
        <dbReference type="SMART" id="SM00645"/>
    </source>
</evidence>
<feature type="domain" description="Peptidase C1A papain C-terminal" evidence="2">
    <location>
        <begin position="52"/>
        <end position="275"/>
    </location>
</feature>
<evidence type="ECO:0000313" key="3">
    <source>
        <dbReference type="EMBL" id="CAF4831512.1"/>
    </source>
</evidence>
<evidence type="ECO:0000256" key="1">
    <source>
        <dbReference type="ARBA" id="ARBA00008455"/>
    </source>
</evidence>
<accession>A0A821QUY1</accession>
<dbReference type="GO" id="GO:0006508">
    <property type="term" value="P:proteolysis"/>
    <property type="evidence" value="ECO:0007669"/>
    <property type="project" value="InterPro"/>
</dbReference>
<sequence length="506" mass="58369">TIENMCAHMNEPKCLVNSRSGSRFPIGGCLVSRQPSTLPKFELSRTLSNKELPSSVDLRQLMTPVVSQGDLNSCVANALAGSYEFLIMKNTKKALNISRLFIYYNARMIDSPNAYKLEDSGTSIISAVMALKRFGCCKEEMLPHTSANLNKRPPEHCFIEAAKYKIKKAMRVDVNFNEMKGCLAEGFPFIFGIKTFQSFEQAEDNGRVLIPDLYREKLNDDHGVHAMLAVGYSDASRCFIVRNSWGQQWGDNGYCYIPYEYMCNTKLCLEAHTIQLVDNDSARRPTTDVVNPYDWNDDKNKPYYIPPNYPYQDFDFTFFWKLNDTFDYFSNLWNQGKTPPPVKDSLPTDDVIRPDRTPVLPKNEVQMSFILWIDKHNSENTHIEQRLTIDRDAKVDFCETYSKGEAHISRLRERIRSSSTFQVICRGYYRDENKNPLNLLQFLNDNGLSHIPVIVFTQDKSSLMNHLQRQAPAMGLHDWQQRLFITNSSEELTAKAIDRKNNKRRR</sequence>
<feature type="non-terminal residue" evidence="3">
    <location>
        <position position="1"/>
    </location>
</feature>
<gene>
    <name evidence="3" type="ORF">QYT958_LOCUS25765</name>
</gene>
<reference evidence="3" key="1">
    <citation type="submission" date="2021-02" db="EMBL/GenBank/DDBJ databases">
        <authorList>
            <person name="Nowell W R."/>
        </authorList>
    </citation>
    <scope>NUCLEOTIDE SEQUENCE</scope>
</reference>
<dbReference type="Gene3D" id="3.90.70.10">
    <property type="entry name" value="Cysteine proteinases"/>
    <property type="match status" value="1"/>
</dbReference>
<comment type="caution">
    <text evidence="3">The sequence shown here is derived from an EMBL/GenBank/DDBJ whole genome shotgun (WGS) entry which is preliminary data.</text>
</comment>
<dbReference type="PANTHER" id="PTHR12411">
    <property type="entry name" value="CYSTEINE PROTEASE FAMILY C1-RELATED"/>
    <property type="match status" value="1"/>
</dbReference>
<comment type="similarity">
    <text evidence="1">Belongs to the peptidase C1 family.</text>
</comment>
<dbReference type="Pfam" id="PF00112">
    <property type="entry name" value="Peptidase_C1"/>
    <property type="match status" value="1"/>
</dbReference>
<dbReference type="SUPFAM" id="SSF54001">
    <property type="entry name" value="Cysteine proteinases"/>
    <property type="match status" value="1"/>
</dbReference>
<dbReference type="InterPro" id="IPR038765">
    <property type="entry name" value="Papain-like_cys_pep_sf"/>
</dbReference>
<protein>
    <recommendedName>
        <fullName evidence="2">Peptidase C1A papain C-terminal domain-containing protein</fullName>
    </recommendedName>
</protein>
<dbReference type="InterPro" id="IPR013128">
    <property type="entry name" value="Peptidase_C1A"/>
</dbReference>
<dbReference type="Proteomes" id="UP000663848">
    <property type="component" value="Unassembled WGS sequence"/>
</dbReference>